<comment type="function">
    <text evidence="8 9">This protein is involved in the repair of mismatches in DNA. It is possible that it carries out the mismatch recognition step. This protein has a weak ATPase activity.</text>
</comment>
<dbReference type="Pfam" id="PF05190">
    <property type="entry name" value="MutS_IV"/>
    <property type="match status" value="1"/>
</dbReference>
<dbReference type="Gene3D" id="3.40.1170.10">
    <property type="entry name" value="DNA repair protein MutS, domain I"/>
    <property type="match status" value="1"/>
</dbReference>
<evidence type="ECO:0000256" key="5">
    <source>
        <dbReference type="ARBA" id="ARBA00022840"/>
    </source>
</evidence>
<dbReference type="Pfam" id="PF05188">
    <property type="entry name" value="MutS_II"/>
    <property type="match status" value="1"/>
</dbReference>
<dbReference type="PANTHER" id="PTHR11361:SF34">
    <property type="entry name" value="DNA MISMATCH REPAIR PROTEIN MSH1, MITOCHONDRIAL"/>
    <property type="match status" value="1"/>
</dbReference>
<gene>
    <name evidence="9" type="primary">mutS</name>
    <name evidence="13" type="ORF">OMM_02275</name>
</gene>
<dbReference type="InterPro" id="IPR000432">
    <property type="entry name" value="DNA_mismatch_repair_MutS_C"/>
</dbReference>
<dbReference type="Gene3D" id="1.10.1420.10">
    <property type="match status" value="2"/>
</dbReference>
<dbReference type="InterPro" id="IPR007696">
    <property type="entry name" value="DNA_mismatch_repair_MutS_core"/>
</dbReference>
<dbReference type="AlphaFoldDB" id="A0A1V1PAA4"/>
<keyword evidence="4 9" id="KW-0227">DNA damage</keyword>
<dbReference type="Pfam" id="PF05192">
    <property type="entry name" value="MutS_III"/>
    <property type="match status" value="1"/>
</dbReference>
<dbReference type="FunFam" id="3.40.1170.10:FF:000001">
    <property type="entry name" value="DNA mismatch repair protein MutS"/>
    <property type="match status" value="1"/>
</dbReference>
<dbReference type="EMBL" id="ATBP01000230">
    <property type="protein sequence ID" value="ETR71718.1"/>
    <property type="molecule type" value="Genomic_DNA"/>
</dbReference>
<evidence type="ECO:0000256" key="6">
    <source>
        <dbReference type="ARBA" id="ARBA00023125"/>
    </source>
</evidence>
<dbReference type="Pfam" id="PF01624">
    <property type="entry name" value="MutS_I"/>
    <property type="match status" value="1"/>
</dbReference>
<dbReference type="SMART" id="SM00534">
    <property type="entry name" value="MUTSac"/>
    <property type="match status" value="1"/>
</dbReference>
<name>A0A1V1PAA4_9BACT</name>
<dbReference type="HAMAP" id="MF_00096">
    <property type="entry name" value="MutS"/>
    <property type="match status" value="1"/>
</dbReference>
<evidence type="ECO:0000256" key="9">
    <source>
        <dbReference type="HAMAP-Rule" id="MF_00096"/>
    </source>
</evidence>
<proteinExistence type="inferred from homology"/>
<dbReference type="InterPro" id="IPR017261">
    <property type="entry name" value="DNA_mismatch_repair_MutS/MSH"/>
</dbReference>
<comment type="similarity">
    <text evidence="1 9 10">Belongs to the DNA mismatch repair MutS family.</text>
</comment>
<evidence type="ECO:0000259" key="12">
    <source>
        <dbReference type="PROSITE" id="PS00486"/>
    </source>
</evidence>
<dbReference type="InterPro" id="IPR007695">
    <property type="entry name" value="DNA_mismatch_repair_MutS-lik_N"/>
</dbReference>
<accession>A0A1V1PAA4</accession>
<dbReference type="InterPro" id="IPR016151">
    <property type="entry name" value="DNA_mismatch_repair_MutS_N"/>
</dbReference>
<dbReference type="InterPro" id="IPR007861">
    <property type="entry name" value="DNA_mismatch_repair_MutS_clamp"/>
</dbReference>
<dbReference type="Proteomes" id="UP000189670">
    <property type="component" value="Unassembled WGS sequence"/>
</dbReference>
<dbReference type="GO" id="GO:0003684">
    <property type="term" value="F:damaged DNA binding"/>
    <property type="evidence" value="ECO:0007669"/>
    <property type="project" value="UniProtKB-UniRule"/>
</dbReference>
<dbReference type="GO" id="GO:0140664">
    <property type="term" value="F:ATP-dependent DNA damage sensor activity"/>
    <property type="evidence" value="ECO:0007669"/>
    <property type="project" value="InterPro"/>
</dbReference>
<dbReference type="SUPFAM" id="SSF53150">
    <property type="entry name" value="DNA repair protein MutS, domain II"/>
    <property type="match status" value="1"/>
</dbReference>
<dbReference type="PANTHER" id="PTHR11361">
    <property type="entry name" value="DNA MISMATCH REPAIR PROTEIN MUTS FAMILY MEMBER"/>
    <property type="match status" value="1"/>
</dbReference>
<dbReference type="Pfam" id="PF00488">
    <property type="entry name" value="MutS_V"/>
    <property type="match status" value="1"/>
</dbReference>
<evidence type="ECO:0000256" key="4">
    <source>
        <dbReference type="ARBA" id="ARBA00022763"/>
    </source>
</evidence>
<dbReference type="FunFam" id="3.40.50.300:FF:000870">
    <property type="entry name" value="MutS protein homolog 4"/>
    <property type="match status" value="1"/>
</dbReference>
<dbReference type="InterPro" id="IPR036678">
    <property type="entry name" value="MutS_con_dom_sf"/>
</dbReference>
<evidence type="ECO:0000256" key="3">
    <source>
        <dbReference type="ARBA" id="ARBA00022741"/>
    </source>
</evidence>
<dbReference type="GO" id="GO:0005524">
    <property type="term" value="F:ATP binding"/>
    <property type="evidence" value="ECO:0007669"/>
    <property type="project" value="UniProtKB-UniRule"/>
</dbReference>
<dbReference type="InterPro" id="IPR036187">
    <property type="entry name" value="DNA_mismatch_repair_MutS_sf"/>
</dbReference>
<dbReference type="SUPFAM" id="SSF55271">
    <property type="entry name" value="DNA repair protein MutS, domain I"/>
    <property type="match status" value="1"/>
</dbReference>
<dbReference type="GO" id="GO:0006298">
    <property type="term" value="P:mismatch repair"/>
    <property type="evidence" value="ECO:0007669"/>
    <property type="project" value="UniProtKB-UniRule"/>
</dbReference>
<dbReference type="Gene3D" id="3.30.420.110">
    <property type="entry name" value="MutS, connector domain"/>
    <property type="match status" value="1"/>
</dbReference>
<dbReference type="GO" id="GO:0030983">
    <property type="term" value="F:mismatched DNA binding"/>
    <property type="evidence" value="ECO:0007669"/>
    <property type="project" value="InterPro"/>
</dbReference>
<dbReference type="PROSITE" id="PS00486">
    <property type="entry name" value="DNA_MISMATCH_REPAIR_2"/>
    <property type="match status" value="1"/>
</dbReference>
<evidence type="ECO:0000256" key="1">
    <source>
        <dbReference type="ARBA" id="ARBA00006271"/>
    </source>
</evidence>
<dbReference type="InterPro" id="IPR045076">
    <property type="entry name" value="MutS"/>
</dbReference>
<organism evidence="13 14">
    <name type="scientific">Candidatus Magnetoglobus multicellularis str. Araruama</name>
    <dbReference type="NCBI Taxonomy" id="890399"/>
    <lineage>
        <taxon>Bacteria</taxon>
        <taxon>Pseudomonadati</taxon>
        <taxon>Thermodesulfobacteriota</taxon>
        <taxon>Desulfobacteria</taxon>
        <taxon>Desulfobacterales</taxon>
        <taxon>Desulfobacteraceae</taxon>
        <taxon>Candidatus Magnetoglobus</taxon>
    </lineage>
</organism>
<dbReference type="GO" id="GO:0005829">
    <property type="term" value="C:cytosol"/>
    <property type="evidence" value="ECO:0007669"/>
    <property type="project" value="TreeGrafter"/>
</dbReference>
<feature type="compositionally biased region" description="Polar residues" evidence="11">
    <location>
        <begin position="827"/>
        <end position="836"/>
    </location>
</feature>
<evidence type="ECO:0000256" key="8">
    <source>
        <dbReference type="ARBA" id="ARBA00024647"/>
    </source>
</evidence>
<evidence type="ECO:0000256" key="2">
    <source>
        <dbReference type="ARBA" id="ARBA00021982"/>
    </source>
</evidence>
<feature type="domain" description="DNA mismatch repair proteins mutS family" evidence="12">
    <location>
        <begin position="695"/>
        <end position="711"/>
    </location>
</feature>
<comment type="caution">
    <text evidence="13">The sequence shown here is derived from an EMBL/GenBank/DDBJ whole genome shotgun (WGS) entry which is preliminary data.</text>
</comment>
<dbReference type="InterPro" id="IPR007860">
    <property type="entry name" value="DNA_mmatch_repair_MutS_con_dom"/>
</dbReference>
<dbReference type="Gene3D" id="3.40.50.300">
    <property type="entry name" value="P-loop containing nucleotide triphosphate hydrolases"/>
    <property type="match status" value="1"/>
</dbReference>
<sequence>MTSPKNTPMLEQYLSIKAEYPDAILFFRMGDFFEMFFDDAKVASRILDIALTSRNKKESHPIPMCGVPFRSINNHVTRLIEKGYKVAICDQVEDASQAKGLVRREVTQVITPGMILDNQFLDAGHHNFILSLNCHQKNYGLAALDISTGTFRITETRQLSSVMEEIKRIAPSEILIPDNTDTINHYDQIYQLIADKLITHPPCSNYSPVQAHEMLVEQFQTRSLEGFGCTHYQSAIGAAGALLTYVKETQKRAIPHIVRIEPYELEKYLCIDETSARNLELTKNSCTNAKKGSLLGILDQTQTAMGSRLLAKWIQYPLLDEIIINNRLDAVDSAMNRADIRRQIIQILHNVYDLERLSGKIALNQCNCQDLTALKQSIFHLPQIWTLLDALDTGIFAKRPDLEQLLEMARLIDSAIREDAPPTIREGGIIKTGYNSALDELIHISQDGKQYLAQLEANERLSTGIQNLKVKYNKVFGYFIEVSRAQAKGVPDYYVRKQTLVNAERFITDELKEFESKVLGAEEKRATMEYDIFCDIRNHIVQNNKAIQQVADFSAMVDCLVSFAETAATNAYVRPCIWDQPDLIITDGRHPVIEKMITAERFVPNSITMNDTDKQIYMITGPNMSGKSTVLRQTALIVIMAQIGSFVPANSVSMPVFDRIFTRVGASDNLSQGQSTFMVEMEETANILNNATPRSLIVMDEIGRGTSTYDGVSIAWAVAEYLHDWQSQGVKTLFATHYHELIELEKLKPRIINFNIAVRQDGDQIVFLRQLKAGGVNQSYGIQVARLAGIPDAVINRAKEILTRIESSHKATKASEPVLKPKPTPKFESNTKTQIPGRQIKRQARAQLSLFNTHEKNIVRELMDVDISNTTPLDALTFLARLQKKAAQ</sequence>
<dbReference type="NCBIfam" id="NF003810">
    <property type="entry name" value="PRK05399.1"/>
    <property type="match status" value="1"/>
</dbReference>
<evidence type="ECO:0000313" key="14">
    <source>
        <dbReference type="Proteomes" id="UP000189670"/>
    </source>
</evidence>
<keyword evidence="6 9" id="KW-0238">DNA-binding</keyword>
<dbReference type="SUPFAM" id="SSF48334">
    <property type="entry name" value="DNA repair protein MutS, domain III"/>
    <property type="match status" value="1"/>
</dbReference>
<keyword evidence="5 9" id="KW-0067">ATP-binding</keyword>
<dbReference type="SUPFAM" id="SSF52540">
    <property type="entry name" value="P-loop containing nucleoside triphosphate hydrolases"/>
    <property type="match status" value="1"/>
</dbReference>
<keyword evidence="7 9" id="KW-0234">DNA repair</keyword>
<evidence type="ECO:0000256" key="10">
    <source>
        <dbReference type="RuleBase" id="RU003756"/>
    </source>
</evidence>
<dbReference type="NCBIfam" id="TIGR01070">
    <property type="entry name" value="mutS1"/>
    <property type="match status" value="1"/>
</dbReference>
<feature type="region of interest" description="Disordered" evidence="11">
    <location>
        <begin position="812"/>
        <end position="836"/>
    </location>
</feature>
<reference evidence="14" key="1">
    <citation type="submission" date="2012-11" db="EMBL/GenBank/DDBJ databases">
        <authorList>
            <person name="Lucero-Rivera Y.E."/>
            <person name="Tovar-Ramirez D."/>
        </authorList>
    </citation>
    <scope>NUCLEOTIDE SEQUENCE [LARGE SCALE GENOMIC DNA]</scope>
    <source>
        <strain evidence="14">Araruama</strain>
    </source>
</reference>
<evidence type="ECO:0000313" key="13">
    <source>
        <dbReference type="EMBL" id="ETR71718.1"/>
    </source>
</evidence>
<feature type="binding site" evidence="9">
    <location>
        <begin position="621"/>
        <end position="628"/>
    </location>
    <ligand>
        <name>ATP</name>
        <dbReference type="ChEBI" id="CHEBI:30616"/>
    </ligand>
</feature>
<dbReference type="PIRSF" id="PIRSF037677">
    <property type="entry name" value="DNA_mis_repair_Msh6"/>
    <property type="match status" value="1"/>
</dbReference>
<dbReference type="InterPro" id="IPR005748">
    <property type="entry name" value="DNA_mismatch_repair_MutS"/>
</dbReference>
<dbReference type="SMART" id="SM00533">
    <property type="entry name" value="MUTSd"/>
    <property type="match status" value="1"/>
</dbReference>
<protein>
    <recommendedName>
        <fullName evidence="2 9">DNA mismatch repair protein MutS</fullName>
    </recommendedName>
</protein>
<dbReference type="InterPro" id="IPR027417">
    <property type="entry name" value="P-loop_NTPase"/>
</dbReference>
<keyword evidence="3 9" id="KW-0547">Nucleotide-binding</keyword>
<evidence type="ECO:0000256" key="7">
    <source>
        <dbReference type="ARBA" id="ARBA00023204"/>
    </source>
</evidence>
<dbReference type="CDD" id="cd03284">
    <property type="entry name" value="ABC_MutS1"/>
    <property type="match status" value="1"/>
</dbReference>
<evidence type="ECO:0000256" key="11">
    <source>
        <dbReference type="SAM" id="MobiDB-lite"/>
    </source>
</evidence>